<dbReference type="Pfam" id="PF08858">
    <property type="entry name" value="IDEAL"/>
    <property type="match status" value="1"/>
</dbReference>
<dbReference type="Proteomes" id="UP001597427">
    <property type="component" value="Unassembled WGS sequence"/>
</dbReference>
<proteinExistence type="predicted"/>
<dbReference type="SMART" id="SM00914">
    <property type="entry name" value="IDEAL"/>
    <property type="match status" value="1"/>
</dbReference>
<reference evidence="3" key="1">
    <citation type="journal article" date="2019" name="Int. J. Syst. Evol. Microbiol.">
        <title>The Global Catalogue of Microorganisms (GCM) 10K type strain sequencing project: providing services to taxonomists for standard genome sequencing and annotation.</title>
        <authorList>
            <consortium name="The Broad Institute Genomics Platform"/>
            <consortium name="The Broad Institute Genome Sequencing Center for Infectious Disease"/>
            <person name="Wu L."/>
            <person name="Ma J."/>
        </authorList>
    </citation>
    <scope>NUCLEOTIDE SEQUENCE [LARGE SCALE GENOMIC DNA]</scope>
    <source>
        <strain evidence="3">TISTR 932</strain>
    </source>
</reference>
<dbReference type="InterPro" id="IPR014963">
    <property type="entry name" value="UPF0302_N"/>
</dbReference>
<dbReference type="Gene3D" id="3.40.1530.30">
    <property type="entry name" value="Uncharacterised family UPF0302, N-terminal domain"/>
    <property type="match status" value="1"/>
</dbReference>
<sequence>MVELYEKKQWLKWLLANGAFQRREILWILDYLLHHDSILANIKIVEQASKTTRGLVLLPDKSTVDALTLYLEGHQFCDPDQIFHEIRFNWKKPLYLECPIPKAWEHPEFLAVLEDNPYHRWNDSLTDDVFDEVDSFIQSQQRQNERTTLIEKINLAIDAGNREEFKRLSDQLAKLDLKKVISNDK</sequence>
<feature type="domain" description="IDEAL" evidence="1">
    <location>
        <begin position="136"/>
        <end position="172"/>
    </location>
</feature>
<organism evidence="2 3">
    <name type="scientific">Enterococcus camelliae</name>
    <dbReference type="NCBI Taxonomy" id="453959"/>
    <lineage>
        <taxon>Bacteria</taxon>
        <taxon>Bacillati</taxon>
        <taxon>Bacillota</taxon>
        <taxon>Bacilli</taxon>
        <taxon>Lactobacillales</taxon>
        <taxon>Enterococcaceae</taxon>
        <taxon>Enterococcus</taxon>
    </lineage>
</organism>
<accession>A0ABW5TK01</accession>
<dbReference type="PIRSF" id="PIRSF007165">
    <property type="entry name" value="UCP007165"/>
    <property type="match status" value="1"/>
</dbReference>
<gene>
    <name evidence="2" type="ORF">ACFSR0_05130</name>
</gene>
<dbReference type="Pfam" id="PF08864">
    <property type="entry name" value="UPF0302"/>
    <property type="match status" value="1"/>
</dbReference>
<evidence type="ECO:0000259" key="1">
    <source>
        <dbReference type="SMART" id="SM00914"/>
    </source>
</evidence>
<dbReference type="RefSeq" id="WP_379980574.1">
    <property type="nucleotide sequence ID" value="NZ_JBHUMO010000034.1"/>
</dbReference>
<dbReference type="Gene3D" id="4.10.810.10">
    <property type="entry name" value="Virus Scaffolding Protein, Chain A"/>
    <property type="match status" value="1"/>
</dbReference>
<keyword evidence="3" id="KW-1185">Reference proteome</keyword>
<evidence type="ECO:0000313" key="3">
    <source>
        <dbReference type="Proteomes" id="UP001597427"/>
    </source>
</evidence>
<dbReference type="InterPro" id="IPR011188">
    <property type="entry name" value="UPF0302"/>
</dbReference>
<name>A0ABW5TK01_9ENTE</name>
<dbReference type="InterPro" id="IPR038091">
    <property type="entry name" value="UPF0302_N_sf"/>
</dbReference>
<comment type="caution">
    <text evidence="2">The sequence shown here is derived from an EMBL/GenBank/DDBJ whole genome shotgun (WGS) entry which is preliminary data.</text>
</comment>
<dbReference type="EMBL" id="JBHUMO010000034">
    <property type="protein sequence ID" value="MFD2728808.1"/>
    <property type="molecule type" value="Genomic_DNA"/>
</dbReference>
<dbReference type="InterPro" id="IPR027393">
    <property type="entry name" value="Virus_scaffolding_prot_C"/>
</dbReference>
<dbReference type="InterPro" id="IPR014957">
    <property type="entry name" value="IDEAL_dom"/>
</dbReference>
<evidence type="ECO:0000313" key="2">
    <source>
        <dbReference type="EMBL" id="MFD2728808.1"/>
    </source>
</evidence>
<protein>
    <submittedName>
        <fullName evidence="2">YpiB family protein</fullName>
    </submittedName>
</protein>